<keyword evidence="1" id="KW-0808">Transferase</keyword>
<evidence type="ECO:0000259" key="2">
    <source>
        <dbReference type="Pfam" id="PF00534"/>
    </source>
</evidence>
<protein>
    <recommendedName>
        <fullName evidence="6">Glycosyl transferase family 1 domain-containing protein</fullName>
    </recommendedName>
</protein>
<proteinExistence type="predicted"/>
<gene>
    <name evidence="4" type="ORF">A3F29_00450</name>
</gene>
<evidence type="ECO:0000256" key="1">
    <source>
        <dbReference type="ARBA" id="ARBA00022679"/>
    </source>
</evidence>
<dbReference type="Gene3D" id="3.40.50.2000">
    <property type="entry name" value="Glycogen Phosphorylase B"/>
    <property type="match status" value="2"/>
</dbReference>
<feature type="domain" description="Glycosyltransferase subfamily 4-like N-terminal" evidence="3">
    <location>
        <begin position="64"/>
        <end position="153"/>
    </location>
</feature>
<dbReference type="Pfam" id="PF00534">
    <property type="entry name" value="Glycos_transf_1"/>
    <property type="match status" value="1"/>
</dbReference>
<dbReference type="GO" id="GO:0016757">
    <property type="term" value="F:glycosyltransferase activity"/>
    <property type="evidence" value="ECO:0007669"/>
    <property type="project" value="InterPro"/>
</dbReference>
<accession>A0A1F7HGU4</accession>
<sequence length="361" mass="41000">MKIGIYVSPVENPSLLSHRVRGTGFYIENLKRSLLKYDKGNEYVFFTQHRDGAGFTRGQNLPKNLDLVHYPYFEPFFLTLPIFSKSKYVVTVHDLIPLVFPEKFPPGIKGSIKWNIQKLSLKRAERIITDSNSSKNDIAEHIGISEDKIEVIYLAAGEEFRKLKIKNLKLKIKYGLPDRFLLYIGDVTWNKNLPNLITAVEDLNAALVMVGKALVSEDFDKNNPWNQDLVKVHKIVKNSKNILLLGFIENKDLVDLYNLATAFVMPSFHEGFGLPILEAMSCGCPVITSRGGSIPEVAGEAAFYVDPYDINDIKKGIKEVLSDEKFRKKMSEKGLMQSKKFSWKRATEETVKVYEKVMGKG</sequence>
<dbReference type="PANTHER" id="PTHR46401">
    <property type="entry name" value="GLYCOSYLTRANSFERASE WBBK-RELATED"/>
    <property type="match status" value="1"/>
</dbReference>
<dbReference type="InterPro" id="IPR001296">
    <property type="entry name" value="Glyco_trans_1"/>
</dbReference>
<dbReference type="EMBL" id="MFZV01000044">
    <property type="protein sequence ID" value="OGK30459.1"/>
    <property type="molecule type" value="Genomic_DNA"/>
</dbReference>
<evidence type="ECO:0000259" key="3">
    <source>
        <dbReference type="Pfam" id="PF13439"/>
    </source>
</evidence>
<dbReference type="AlphaFoldDB" id="A0A1F7HGU4"/>
<reference evidence="4 5" key="1">
    <citation type="journal article" date="2016" name="Nat. Commun.">
        <title>Thousands of microbial genomes shed light on interconnected biogeochemical processes in an aquifer system.</title>
        <authorList>
            <person name="Anantharaman K."/>
            <person name="Brown C.T."/>
            <person name="Hug L.A."/>
            <person name="Sharon I."/>
            <person name="Castelle C.J."/>
            <person name="Probst A.J."/>
            <person name="Thomas B.C."/>
            <person name="Singh A."/>
            <person name="Wilkins M.J."/>
            <person name="Karaoz U."/>
            <person name="Brodie E.L."/>
            <person name="Williams K.H."/>
            <person name="Hubbard S.S."/>
            <person name="Banfield J.F."/>
        </authorList>
    </citation>
    <scope>NUCLEOTIDE SEQUENCE [LARGE SCALE GENOMIC DNA]</scope>
</reference>
<evidence type="ECO:0000313" key="5">
    <source>
        <dbReference type="Proteomes" id="UP000177199"/>
    </source>
</evidence>
<dbReference type="SUPFAM" id="SSF53756">
    <property type="entry name" value="UDP-Glycosyltransferase/glycogen phosphorylase"/>
    <property type="match status" value="1"/>
</dbReference>
<comment type="caution">
    <text evidence="4">The sequence shown here is derived from an EMBL/GenBank/DDBJ whole genome shotgun (WGS) entry which is preliminary data.</text>
</comment>
<dbReference type="GO" id="GO:0009103">
    <property type="term" value="P:lipopolysaccharide biosynthetic process"/>
    <property type="evidence" value="ECO:0007669"/>
    <property type="project" value="TreeGrafter"/>
</dbReference>
<dbReference type="Pfam" id="PF13439">
    <property type="entry name" value="Glyco_transf_4"/>
    <property type="match status" value="1"/>
</dbReference>
<feature type="domain" description="Glycosyl transferase family 1" evidence="2">
    <location>
        <begin position="177"/>
        <end position="334"/>
    </location>
</feature>
<organism evidence="4 5">
    <name type="scientific">Candidatus Roizmanbacteria bacterium RIFCSPHIGHO2_12_FULL_33_9</name>
    <dbReference type="NCBI Taxonomy" id="1802045"/>
    <lineage>
        <taxon>Bacteria</taxon>
        <taxon>Candidatus Roizmaniibacteriota</taxon>
    </lineage>
</organism>
<evidence type="ECO:0000313" key="4">
    <source>
        <dbReference type="EMBL" id="OGK30459.1"/>
    </source>
</evidence>
<dbReference type="PANTHER" id="PTHR46401:SF2">
    <property type="entry name" value="GLYCOSYLTRANSFERASE WBBK-RELATED"/>
    <property type="match status" value="1"/>
</dbReference>
<name>A0A1F7HGU4_9BACT</name>
<dbReference type="CDD" id="cd03809">
    <property type="entry name" value="GT4_MtfB-like"/>
    <property type="match status" value="1"/>
</dbReference>
<dbReference type="Proteomes" id="UP000177199">
    <property type="component" value="Unassembled WGS sequence"/>
</dbReference>
<evidence type="ECO:0008006" key="6">
    <source>
        <dbReference type="Google" id="ProtNLM"/>
    </source>
</evidence>
<dbReference type="InterPro" id="IPR028098">
    <property type="entry name" value="Glyco_trans_4-like_N"/>
</dbReference>